<dbReference type="Proteomes" id="UP001151081">
    <property type="component" value="Unassembled WGS sequence"/>
</dbReference>
<dbReference type="PANTHER" id="PTHR35848:SF6">
    <property type="entry name" value="CUPIN TYPE-2 DOMAIN-CONTAINING PROTEIN"/>
    <property type="match status" value="1"/>
</dbReference>
<evidence type="ECO:0000313" key="3">
    <source>
        <dbReference type="EMBL" id="MDC3981791.1"/>
    </source>
</evidence>
<name>A0A9X3X5I5_9BACT</name>
<evidence type="ECO:0000313" key="4">
    <source>
        <dbReference type="Proteomes" id="UP001151081"/>
    </source>
</evidence>
<dbReference type="SUPFAM" id="SSF51182">
    <property type="entry name" value="RmlC-like cupins"/>
    <property type="match status" value="1"/>
</dbReference>
<dbReference type="PANTHER" id="PTHR35848">
    <property type="entry name" value="OXALATE-BINDING PROTEIN"/>
    <property type="match status" value="1"/>
</dbReference>
<evidence type="ECO:0000259" key="2">
    <source>
        <dbReference type="Pfam" id="PF07883"/>
    </source>
</evidence>
<comment type="caution">
    <text evidence="3">The sequence shown here is derived from an EMBL/GenBank/DDBJ whole genome shotgun (WGS) entry which is preliminary data.</text>
</comment>
<accession>A0A9X3X5I5</accession>
<organism evidence="3 4">
    <name type="scientific">Polyangium jinanense</name>
    <dbReference type="NCBI Taxonomy" id="2829994"/>
    <lineage>
        <taxon>Bacteria</taxon>
        <taxon>Pseudomonadati</taxon>
        <taxon>Myxococcota</taxon>
        <taxon>Polyangia</taxon>
        <taxon>Polyangiales</taxon>
        <taxon>Polyangiaceae</taxon>
        <taxon>Polyangium</taxon>
    </lineage>
</organism>
<dbReference type="EMBL" id="JAGTJJ010000005">
    <property type="protein sequence ID" value="MDC3981791.1"/>
    <property type="molecule type" value="Genomic_DNA"/>
</dbReference>
<dbReference type="InterPro" id="IPR014710">
    <property type="entry name" value="RmlC-like_jellyroll"/>
</dbReference>
<dbReference type="InterPro" id="IPR011051">
    <property type="entry name" value="RmlC_Cupin_sf"/>
</dbReference>
<dbReference type="InterPro" id="IPR051610">
    <property type="entry name" value="GPI/OXD"/>
</dbReference>
<gene>
    <name evidence="3" type="ORF">KEG57_14850</name>
</gene>
<sequence length="166" mass="18471">MSRPIKNLDELQYFPMGNGERFACRVSLVGQQIGAQKLGYNVTIIPPGKRAFPCHAHRVNEEMFFVLEGEGEMRLGAERHPIRRGDMIACPPSGPESAHQFINTSETTELKVLSVSTRMSPDLVEYPDTGNFGVVADLGPGADGKPRLFRYVGRDGESRDYWEGNE</sequence>
<dbReference type="GO" id="GO:0046872">
    <property type="term" value="F:metal ion binding"/>
    <property type="evidence" value="ECO:0007669"/>
    <property type="project" value="UniProtKB-KW"/>
</dbReference>
<feature type="domain" description="Cupin type-2" evidence="2">
    <location>
        <begin position="43"/>
        <end position="115"/>
    </location>
</feature>
<reference evidence="3 4" key="1">
    <citation type="submission" date="2021-04" db="EMBL/GenBank/DDBJ databases">
        <title>Genome analysis of Polyangium sp.</title>
        <authorList>
            <person name="Li Y."/>
            <person name="Wang J."/>
        </authorList>
    </citation>
    <scope>NUCLEOTIDE SEQUENCE [LARGE SCALE GENOMIC DNA]</scope>
    <source>
        <strain evidence="3 4">SDU14</strain>
    </source>
</reference>
<proteinExistence type="predicted"/>
<dbReference type="Pfam" id="PF07883">
    <property type="entry name" value="Cupin_2"/>
    <property type="match status" value="1"/>
</dbReference>
<keyword evidence="1" id="KW-0479">Metal-binding</keyword>
<evidence type="ECO:0000256" key="1">
    <source>
        <dbReference type="ARBA" id="ARBA00022723"/>
    </source>
</evidence>
<dbReference type="Gene3D" id="2.60.120.10">
    <property type="entry name" value="Jelly Rolls"/>
    <property type="match status" value="1"/>
</dbReference>
<dbReference type="AlphaFoldDB" id="A0A9X3X5I5"/>
<dbReference type="CDD" id="cd02224">
    <property type="entry name" value="cupin_SPO2919-like"/>
    <property type="match status" value="1"/>
</dbReference>
<protein>
    <submittedName>
        <fullName evidence="3">Cupin domain-containing protein</fullName>
    </submittedName>
</protein>
<keyword evidence="4" id="KW-1185">Reference proteome</keyword>
<dbReference type="InterPro" id="IPR013096">
    <property type="entry name" value="Cupin_2"/>
</dbReference>